<proteinExistence type="predicted"/>
<gene>
    <name evidence="1" type="ORF">CBG49_00475</name>
</gene>
<evidence type="ECO:0000313" key="2">
    <source>
        <dbReference type="Proteomes" id="UP000197007"/>
    </source>
</evidence>
<dbReference type="AlphaFoldDB" id="A0A1Z4BK79"/>
<protein>
    <submittedName>
        <fullName evidence="1">Uncharacterized protein</fullName>
    </submittedName>
</protein>
<sequence length="212" mass="24594">MKKILTTITFFVFALAIAQEIKNDLPYISFQDLSDFSESSKEVSRTMIYRSEKLAKIFGLNNKFFIDGGGQVLYGNVLVSEWVVLKSFSDYTYTNSKQRERLVLITKKENGKEVIKSVVKVFPTNDYAVCQLDKKGHSFGIAIGKYHITNNKEFFEIQHIFSILDNKLKKEPLNKLIYDCPPPSDYSSSEEPDEYFYGVKGGKKYERYWYDN</sequence>
<dbReference type="KEGG" id="capn:CBG49_00475"/>
<dbReference type="EMBL" id="CP022022">
    <property type="protein sequence ID" value="ASF41676.1"/>
    <property type="molecule type" value="Genomic_DNA"/>
</dbReference>
<dbReference type="RefSeq" id="WP_088592903.1">
    <property type="nucleotide sequence ID" value="NZ_CP022022.1"/>
</dbReference>
<name>A0A1Z4BK79_9FLAO</name>
<keyword evidence="2" id="KW-1185">Reference proteome</keyword>
<organism evidence="1 2">
    <name type="scientific">Capnocytophaga endodontalis</name>
    <dbReference type="NCBI Taxonomy" id="2708117"/>
    <lineage>
        <taxon>Bacteria</taxon>
        <taxon>Pseudomonadati</taxon>
        <taxon>Bacteroidota</taxon>
        <taxon>Flavobacteriia</taxon>
        <taxon>Flavobacteriales</taxon>
        <taxon>Flavobacteriaceae</taxon>
        <taxon>Capnocytophaga</taxon>
    </lineage>
</organism>
<dbReference type="Proteomes" id="UP000197007">
    <property type="component" value="Chromosome"/>
</dbReference>
<reference evidence="2" key="1">
    <citation type="submission" date="2017-06" db="EMBL/GenBank/DDBJ databases">
        <title>Complete genome sequence of Capnocytophaga sp. KCOM 1579 (=ChDC OS43) isolated from a human refractory periapical abscess lesion.</title>
        <authorList>
            <person name="Kook J.-K."/>
            <person name="Park S.-N."/>
            <person name="Lim Y.K."/>
            <person name="Roh H."/>
        </authorList>
    </citation>
    <scope>NUCLEOTIDE SEQUENCE [LARGE SCALE GENOMIC DNA]</scope>
    <source>
        <strain evidence="2">ChDC OS43</strain>
    </source>
</reference>
<evidence type="ECO:0000313" key="1">
    <source>
        <dbReference type="EMBL" id="ASF41676.1"/>
    </source>
</evidence>
<accession>A0A1Z4BK79</accession>